<evidence type="ECO:0000256" key="1">
    <source>
        <dbReference type="SAM" id="MobiDB-lite"/>
    </source>
</evidence>
<proteinExistence type="predicted"/>
<sequence length="69" mass="7002">MGPPPKKGRGEPLAAHAAGDVAFQSAAFNAVGGFNYQSDKKVPLHAGATEGAPFKTTEQRGKIAADAGH</sequence>
<feature type="compositionally biased region" description="Basic and acidic residues" evidence="1">
    <location>
        <begin position="57"/>
        <end position="69"/>
    </location>
</feature>
<reference evidence="2 3" key="1">
    <citation type="submission" date="2019-06" db="EMBL/GenBank/DDBJ databases">
        <title>Pac Bio to generate improved reference genome sequences for organisms with transposon mutant libraries (support for FEBA project).</title>
        <authorList>
            <person name="Blow M."/>
        </authorList>
    </citation>
    <scope>NUCLEOTIDE SEQUENCE [LARGE SCALE GENOMIC DNA]</scope>
    <source>
        <strain evidence="2 3">USDA 1844</strain>
    </source>
</reference>
<evidence type="ECO:0000313" key="2">
    <source>
        <dbReference type="EMBL" id="TVZ73705.1"/>
    </source>
</evidence>
<dbReference type="EMBL" id="VISO01000002">
    <property type="protein sequence ID" value="TVZ73705.1"/>
    <property type="molecule type" value="Genomic_DNA"/>
</dbReference>
<accession>A0A559TGH6</accession>
<name>A0A559TGH6_9HYPH</name>
<feature type="region of interest" description="Disordered" evidence="1">
    <location>
        <begin position="48"/>
        <end position="69"/>
    </location>
</feature>
<dbReference type="AlphaFoldDB" id="A0A559TGH6"/>
<protein>
    <submittedName>
        <fullName evidence="2">Uncharacterized protein</fullName>
    </submittedName>
</protein>
<organism evidence="2 3">
    <name type="scientific">Rhizobium mongolense USDA 1844</name>
    <dbReference type="NCBI Taxonomy" id="1079460"/>
    <lineage>
        <taxon>Bacteria</taxon>
        <taxon>Pseudomonadati</taxon>
        <taxon>Pseudomonadota</taxon>
        <taxon>Alphaproteobacteria</taxon>
        <taxon>Hyphomicrobiales</taxon>
        <taxon>Rhizobiaceae</taxon>
        <taxon>Rhizobium/Agrobacterium group</taxon>
        <taxon>Rhizobium</taxon>
    </lineage>
</organism>
<evidence type="ECO:0000313" key="3">
    <source>
        <dbReference type="Proteomes" id="UP000319824"/>
    </source>
</evidence>
<comment type="caution">
    <text evidence="2">The sequence shown here is derived from an EMBL/GenBank/DDBJ whole genome shotgun (WGS) entry which is preliminary data.</text>
</comment>
<dbReference type="Proteomes" id="UP000319824">
    <property type="component" value="Unassembled WGS sequence"/>
</dbReference>
<gene>
    <name evidence="2" type="ORF">BCL32_1957</name>
</gene>